<comment type="caution">
    <text evidence="1">The sequence shown here is derived from an EMBL/GenBank/DDBJ whole genome shotgun (WGS) entry which is preliminary data.</text>
</comment>
<name>A0ABT8RZT9_9BURK</name>
<gene>
    <name evidence="1" type="ORF">Q2T77_06725</name>
</gene>
<evidence type="ECO:0000313" key="1">
    <source>
        <dbReference type="EMBL" id="MDO1531975.1"/>
    </source>
</evidence>
<protein>
    <submittedName>
        <fullName evidence="1">Uncharacterized protein</fullName>
    </submittedName>
</protein>
<keyword evidence="2" id="KW-1185">Reference proteome</keyword>
<dbReference type="Proteomes" id="UP001169027">
    <property type="component" value="Unassembled WGS sequence"/>
</dbReference>
<accession>A0ABT8RZT9</accession>
<reference evidence="1" key="1">
    <citation type="submission" date="2023-06" db="EMBL/GenBank/DDBJ databases">
        <authorList>
            <person name="Jiang Y."/>
            <person name="Liu Q."/>
        </authorList>
    </citation>
    <scope>NUCLEOTIDE SEQUENCE</scope>
    <source>
        <strain evidence="1">CGMCC 1.12090</strain>
    </source>
</reference>
<organism evidence="1 2">
    <name type="scientific">Variovorax ginsengisoli</name>
    <dbReference type="NCBI Taxonomy" id="363844"/>
    <lineage>
        <taxon>Bacteria</taxon>
        <taxon>Pseudomonadati</taxon>
        <taxon>Pseudomonadota</taxon>
        <taxon>Betaproteobacteria</taxon>
        <taxon>Burkholderiales</taxon>
        <taxon>Comamonadaceae</taxon>
        <taxon>Variovorax</taxon>
    </lineage>
</organism>
<sequence length="73" mass="7307">MARTFLAIVGAGVPGAFFNYPIGLTGGGSCIGTAIDPLAACGRLVGQPDVKPMELKSVAGLLVCWPMPMGGAD</sequence>
<proteinExistence type="predicted"/>
<dbReference type="EMBL" id="JAUKVY010000003">
    <property type="protein sequence ID" value="MDO1531975.1"/>
    <property type="molecule type" value="Genomic_DNA"/>
</dbReference>
<dbReference type="RefSeq" id="WP_301805713.1">
    <property type="nucleotide sequence ID" value="NZ_JAUJZH010000003.1"/>
</dbReference>
<evidence type="ECO:0000313" key="2">
    <source>
        <dbReference type="Proteomes" id="UP001169027"/>
    </source>
</evidence>
<dbReference type="PROSITE" id="PS51257">
    <property type="entry name" value="PROKAR_LIPOPROTEIN"/>
    <property type="match status" value="1"/>
</dbReference>